<dbReference type="AlphaFoldDB" id="X6LMS7"/>
<feature type="compositionally biased region" description="Acidic residues" evidence="1">
    <location>
        <begin position="66"/>
        <end position="79"/>
    </location>
</feature>
<proteinExistence type="predicted"/>
<feature type="compositionally biased region" description="Polar residues" evidence="1">
    <location>
        <begin position="85"/>
        <end position="96"/>
    </location>
</feature>
<keyword evidence="3" id="KW-1185">Reference proteome</keyword>
<dbReference type="EMBL" id="ASPP01035780">
    <property type="protein sequence ID" value="ETO02437.1"/>
    <property type="molecule type" value="Genomic_DNA"/>
</dbReference>
<organism evidence="2 3">
    <name type="scientific">Reticulomyxa filosa</name>
    <dbReference type="NCBI Taxonomy" id="46433"/>
    <lineage>
        <taxon>Eukaryota</taxon>
        <taxon>Sar</taxon>
        <taxon>Rhizaria</taxon>
        <taxon>Retaria</taxon>
        <taxon>Foraminifera</taxon>
        <taxon>Monothalamids</taxon>
        <taxon>Reticulomyxidae</taxon>
        <taxon>Reticulomyxa</taxon>
    </lineage>
</organism>
<evidence type="ECO:0000256" key="1">
    <source>
        <dbReference type="SAM" id="MobiDB-lite"/>
    </source>
</evidence>
<protein>
    <submittedName>
        <fullName evidence="2">Uncharacterized protein</fullName>
    </submittedName>
</protein>
<reference evidence="2 3" key="1">
    <citation type="journal article" date="2013" name="Curr. Biol.">
        <title>The Genome of the Foraminiferan Reticulomyxa filosa.</title>
        <authorList>
            <person name="Glockner G."/>
            <person name="Hulsmann N."/>
            <person name="Schleicher M."/>
            <person name="Noegel A.A."/>
            <person name="Eichinger L."/>
            <person name="Gallinger C."/>
            <person name="Pawlowski J."/>
            <person name="Sierra R."/>
            <person name="Euteneuer U."/>
            <person name="Pillet L."/>
            <person name="Moustafa A."/>
            <person name="Platzer M."/>
            <person name="Groth M."/>
            <person name="Szafranski K."/>
            <person name="Schliwa M."/>
        </authorList>
    </citation>
    <scope>NUCLEOTIDE SEQUENCE [LARGE SCALE GENOMIC DNA]</scope>
</reference>
<sequence>MPFRFFDNKNLSYDLQCLRSPEELRKIDLQKLIQKVVTIKDPHALAILSKYVVFDPSLAQKQGSYDGDDDDDDDDDEQDKEMSDLTKTTRTNANNSTVHGYCYVPDKYKHKLISALMKHQYKQLRRTKHSKLFQGIPIPQPPPPRPDKVSPIYVIIS</sequence>
<evidence type="ECO:0000313" key="3">
    <source>
        <dbReference type="Proteomes" id="UP000023152"/>
    </source>
</evidence>
<evidence type="ECO:0000313" key="2">
    <source>
        <dbReference type="EMBL" id="ETO02437.1"/>
    </source>
</evidence>
<accession>X6LMS7</accession>
<name>X6LMS7_RETFI</name>
<dbReference type="Proteomes" id="UP000023152">
    <property type="component" value="Unassembled WGS sequence"/>
</dbReference>
<comment type="caution">
    <text evidence="2">The sequence shown here is derived from an EMBL/GenBank/DDBJ whole genome shotgun (WGS) entry which is preliminary data.</text>
</comment>
<gene>
    <name evidence="2" type="ORF">RFI_34994</name>
</gene>
<feature type="region of interest" description="Disordered" evidence="1">
    <location>
        <begin position="60"/>
        <end position="96"/>
    </location>
</feature>